<name>A0A8H5CDD0_9AGAR</name>
<dbReference type="PANTHER" id="PTHR31987">
    <property type="entry name" value="GLUTAMINASE A-RELATED"/>
    <property type="match status" value="1"/>
</dbReference>
<dbReference type="OrthoDB" id="3918848at2759"/>
<comment type="caution">
    <text evidence="6">The sequence shown here is derived from an EMBL/GenBank/DDBJ whole genome shotgun (WGS) entry which is preliminary data.</text>
</comment>
<evidence type="ECO:0000259" key="4">
    <source>
        <dbReference type="Pfam" id="PF16335"/>
    </source>
</evidence>
<dbReference type="Pfam" id="PF16335">
    <property type="entry name" value="GtaA_6_Hairpin"/>
    <property type="match status" value="1"/>
</dbReference>
<feature type="region of interest" description="Disordered" evidence="1">
    <location>
        <begin position="801"/>
        <end position="835"/>
    </location>
</feature>
<evidence type="ECO:0000256" key="1">
    <source>
        <dbReference type="SAM" id="MobiDB-lite"/>
    </source>
</evidence>
<reference evidence="6 7" key="1">
    <citation type="journal article" date="2020" name="ISME J.">
        <title>Uncovering the hidden diversity of litter-decomposition mechanisms in mushroom-forming fungi.</title>
        <authorList>
            <person name="Floudas D."/>
            <person name="Bentzer J."/>
            <person name="Ahren D."/>
            <person name="Johansson T."/>
            <person name="Persson P."/>
            <person name="Tunlid A."/>
        </authorList>
    </citation>
    <scope>NUCLEOTIDE SEQUENCE [LARGE SCALE GENOMIC DNA]</scope>
    <source>
        <strain evidence="6 7">CBS 175.51</strain>
    </source>
</reference>
<evidence type="ECO:0000256" key="2">
    <source>
        <dbReference type="SAM" id="Phobius"/>
    </source>
</evidence>
<organism evidence="6 7">
    <name type="scientific">Ephemerocybe angulata</name>
    <dbReference type="NCBI Taxonomy" id="980116"/>
    <lineage>
        <taxon>Eukaryota</taxon>
        <taxon>Fungi</taxon>
        <taxon>Dikarya</taxon>
        <taxon>Basidiomycota</taxon>
        <taxon>Agaricomycotina</taxon>
        <taxon>Agaricomycetes</taxon>
        <taxon>Agaricomycetidae</taxon>
        <taxon>Agaricales</taxon>
        <taxon>Agaricineae</taxon>
        <taxon>Psathyrellaceae</taxon>
        <taxon>Ephemerocybe</taxon>
    </lineage>
</organism>
<sequence>MRSSWVAGAWLIALICGLAAPVRGQSTLSAIPATIPIAVRSPYFNAWIGTLSDGSPDLGGVRLWNSQSVGWEGYIRVDGTLYGWFGVGSDNKTTLTSSSVTPTQTILQLRTGPVDLTVNFLSPVEPSDLARQSFPFSYIAIDVASHDGSAHSVQIYTHVTGEWIASDLQTKTRSTTTRGNTAVYHSTTRSEPSQWAEDKDIAGDEMLVLAAPNSNSLTTQVGANAGLKGDFDKNGHLSNAVDSTDTPISPAYPAAAFALDLGNVINTPTPSPAIFALGIVRDPVISYNPGSTSDWRRPYWTTRWDSLGDAVSDFISDYPLALDRAKNFDAKAMAAARTAASPQYADLVAMSVRQLYASIDITTGKSSDGKVNVQGFMKDVGGSRRVNPVEALYASLPSILYVNSSLAAILLDPLLESQASSGYQHDYAAPDLGSNYPNTALNNTDTSKLSVDDSASMLIMSWLYTQKSGNGLLIDRYYDLLKRWAEGLVTNALSADAGYTTSDGLTTKGNSNVALKGILGIYAMGEITKALESRGKQSATADHYSNLAKSMYTQWETVAFQSGRMSSEFSQSSSWTLGYNIYAATLMGADLVGKNVLDGQTSFYSSQFSSSGSKLGLGFDSNAEYIVKSHWSLFAAGAATSTTVRDSFISGVWSRTFMKGRISPFSTTWDLRSGASPPNMTDGSASPAQGAMFSLLALTLPNVPTNFNSNGLSGDGSKQQGKKVSAGAIAGGVVGGLAVILALILLAIFLARRRRQKQIREDGPDITSAFTPAPESPRPATVAESPPFFTRLLGARASRAAGGEATMSPFVPPMDTRSRADSTIRTIGTTGTGSSFNEKRALLAAANGSSFTSPSLPQVSSNDPAPSTTTAQSPASLQSAGLSYASPSLGGSSAVSNAVPSSSESQGPDRSIVKHRYFAGNPEPPTSPSSIGSPATPIEGPPGLPPVDSPPNDDLRAEVIELRRQMAEIQARTMGSTDDFRHRNDEPPPSYS</sequence>
<feature type="signal peptide" evidence="3">
    <location>
        <begin position="1"/>
        <end position="24"/>
    </location>
</feature>
<evidence type="ECO:0000313" key="6">
    <source>
        <dbReference type="EMBL" id="KAF5339423.1"/>
    </source>
</evidence>
<keyword evidence="7" id="KW-1185">Reference proteome</keyword>
<proteinExistence type="predicted"/>
<feature type="region of interest" description="Disordered" evidence="1">
    <location>
        <begin position="849"/>
        <end position="956"/>
    </location>
</feature>
<accession>A0A8H5CDD0</accession>
<evidence type="ECO:0008006" key="8">
    <source>
        <dbReference type="Google" id="ProtNLM"/>
    </source>
</evidence>
<evidence type="ECO:0000259" key="5">
    <source>
        <dbReference type="Pfam" id="PF17168"/>
    </source>
</evidence>
<keyword evidence="2" id="KW-0472">Membrane</keyword>
<feature type="domain" description="Glutaminase A central" evidence="4">
    <location>
        <begin position="341"/>
        <end position="696"/>
    </location>
</feature>
<feature type="compositionally biased region" description="Polar residues" evidence="1">
    <location>
        <begin position="849"/>
        <end position="891"/>
    </location>
</feature>
<protein>
    <recommendedName>
        <fullName evidence="8">DUF1793-domain-containing protein</fullName>
    </recommendedName>
</protein>
<feature type="compositionally biased region" description="Low complexity" evidence="1">
    <location>
        <begin position="892"/>
        <end position="905"/>
    </location>
</feature>
<dbReference type="Proteomes" id="UP000541558">
    <property type="component" value="Unassembled WGS sequence"/>
</dbReference>
<evidence type="ECO:0000313" key="7">
    <source>
        <dbReference type="Proteomes" id="UP000541558"/>
    </source>
</evidence>
<keyword evidence="2" id="KW-1133">Transmembrane helix</keyword>
<gene>
    <name evidence="6" type="ORF">D9611_009848</name>
</gene>
<dbReference type="EMBL" id="JAACJK010000008">
    <property type="protein sequence ID" value="KAF5339423.1"/>
    <property type="molecule type" value="Genomic_DNA"/>
</dbReference>
<dbReference type="InterPro" id="IPR033433">
    <property type="entry name" value="GtaA_N"/>
</dbReference>
<feature type="compositionally biased region" description="Low complexity" evidence="1">
    <location>
        <begin position="823"/>
        <end position="835"/>
    </location>
</feature>
<feature type="region of interest" description="Disordered" evidence="1">
    <location>
        <begin position="968"/>
        <end position="992"/>
    </location>
</feature>
<keyword evidence="3" id="KW-0732">Signal</keyword>
<feature type="chain" id="PRO_5034023342" description="DUF1793-domain-containing protein" evidence="3">
    <location>
        <begin position="25"/>
        <end position="992"/>
    </location>
</feature>
<dbReference type="AlphaFoldDB" id="A0A8H5CDD0"/>
<feature type="compositionally biased region" description="Pro residues" evidence="1">
    <location>
        <begin position="939"/>
        <end position="949"/>
    </location>
</feature>
<feature type="domain" description="Glutaminase A N-terminal" evidence="5">
    <location>
        <begin position="103"/>
        <end position="333"/>
    </location>
</feature>
<dbReference type="PANTHER" id="PTHR31987:SF1">
    <property type="entry name" value="GLUTAMINASE A"/>
    <property type="match status" value="1"/>
</dbReference>
<dbReference type="InterPro" id="IPR052743">
    <property type="entry name" value="Glutaminase_GtaA"/>
</dbReference>
<feature type="region of interest" description="Disordered" evidence="1">
    <location>
        <begin position="758"/>
        <end position="784"/>
    </location>
</feature>
<dbReference type="InterPro" id="IPR032514">
    <property type="entry name" value="GtaA_central"/>
</dbReference>
<dbReference type="Pfam" id="PF17168">
    <property type="entry name" value="DUF5127"/>
    <property type="match status" value="1"/>
</dbReference>
<feature type="transmembrane region" description="Helical" evidence="2">
    <location>
        <begin position="728"/>
        <end position="751"/>
    </location>
</feature>
<keyword evidence="2" id="KW-0812">Transmembrane</keyword>
<evidence type="ECO:0000256" key="3">
    <source>
        <dbReference type="SAM" id="SignalP"/>
    </source>
</evidence>